<dbReference type="GO" id="GO:0008837">
    <property type="term" value="F:diaminopimelate epimerase activity"/>
    <property type="evidence" value="ECO:0007669"/>
    <property type="project" value="UniProtKB-EC"/>
</dbReference>
<comment type="caution">
    <text evidence="22">The sequence shown here is derived from an EMBL/GenBank/DDBJ whole genome shotgun (WGS) entry which is preliminary data.</text>
</comment>
<evidence type="ECO:0000256" key="13">
    <source>
        <dbReference type="ARBA" id="ARBA00023212"/>
    </source>
</evidence>
<keyword evidence="12 18" id="KW-0505">Motor protein</keyword>
<evidence type="ECO:0000256" key="2">
    <source>
        <dbReference type="ARBA" id="ARBA00004229"/>
    </source>
</evidence>
<feature type="domain" description="Kinesin motor" evidence="21">
    <location>
        <begin position="410"/>
        <end position="752"/>
    </location>
</feature>
<organism evidence="22 23">
    <name type="scientific">Citrus x changshan-huyou</name>
    <dbReference type="NCBI Taxonomy" id="2935761"/>
    <lineage>
        <taxon>Eukaryota</taxon>
        <taxon>Viridiplantae</taxon>
        <taxon>Streptophyta</taxon>
        <taxon>Embryophyta</taxon>
        <taxon>Tracheophyta</taxon>
        <taxon>Spermatophyta</taxon>
        <taxon>Magnoliopsida</taxon>
        <taxon>eudicotyledons</taxon>
        <taxon>Gunneridae</taxon>
        <taxon>Pentapetalae</taxon>
        <taxon>rosids</taxon>
        <taxon>malvids</taxon>
        <taxon>Sapindales</taxon>
        <taxon>Rutaceae</taxon>
        <taxon>Aurantioideae</taxon>
        <taxon>Citrus</taxon>
    </lineage>
</organism>
<reference evidence="22 23" key="1">
    <citation type="submission" date="2024-05" db="EMBL/GenBank/DDBJ databases">
        <title>Haplotype-resolved chromosome-level genome assembly of Huyou (Citrus changshanensis).</title>
        <authorList>
            <person name="Miao C."/>
            <person name="Chen W."/>
            <person name="Wu Y."/>
            <person name="Wang L."/>
            <person name="Zhao S."/>
            <person name="Grierson D."/>
            <person name="Xu C."/>
            <person name="Chen K."/>
        </authorList>
    </citation>
    <scope>NUCLEOTIDE SEQUENCE [LARGE SCALE GENOMIC DNA]</scope>
    <source>
        <strain evidence="22">01-14</strain>
        <tissue evidence="22">Leaf</tissue>
    </source>
</reference>
<evidence type="ECO:0000259" key="21">
    <source>
        <dbReference type="PROSITE" id="PS50067"/>
    </source>
</evidence>
<evidence type="ECO:0000256" key="1">
    <source>
        <dbReference type="ARBA" id="ARBA00004186"/>
    </source>
</evidence>
<keyword evidence="14" id="KW-0413">Isomerase</keyword>
<evidence type="ECO:0000256" key="6">
    <source>
        <dbReference type="ARBA" id="ARBA00022490"/>
    </source>
</evidence>
<dbReference type="GO" id="GO:0051231">
    <property type="term" value="P:spindle elongation"/>
    <property type="evidence" value="ECO:0007669"/>
    <property type="project" value="TreeGrafter"/>
</dbReference>
<evidence type="ECO:0000256" key="8">
    <source>
        <dbReference type="ARBA" id="ARBA00022701"/>
    </source>
</evidence>
<keyword evidence="9 18" id="KW-0547">Nucleotide-binding</keyword>
<dbReference type="InterPro" id="IPR019821">
    <property type="entry name" value="Kinesin_motor_CS"/>
</dbReference>
<dbReference type="GO" id="GO:0008017">
    <property type="term" value="F:microtubule binding"/>
    <property type="evidence" value="ECO:0007669"/>
    <property type="project" value="InterPro"/>
</dbReference>
<dbReference type="PANTHER" id="PTHR47970">
    <property type="entry name" value="KINESIN-LIKE PROTEIN KIF11"/>
    <property type="match status" value="1"/>
</dbReference>
<evidence type="ECO:0000313" key="22">
    <source>
        <dbReference type="EMBL" id="KAK9193198.1"/>
    </source>
</evidence>
<keyword evidence="8" id="KW-0493">Microtubule</keyword>
<dbReference type="GO" id="GO:0009089">
    <property type="term" value="P:lysine biosynthetic process via diaminopimelate"/>
    <property type="evidence" value="ECO:0007669"/>
    <property type="project" value="InterPro"/>
</dbReference>
<dbReference type="FunFam" id="3.40.850.10:FF:000019">
    <property type="entry name" value="Kinesin-like protein KIN-5D"/>
    <property type="match status" value="1"/>
</dbReference>
<dbReference type="Proteomes" id="UP001428341">
    <property type="component" value="Unassembled WGS sequence"/>
</dbReference>
<dbReference type="GO" id="GO:0009507">
    <property type="term" value="C:chloroplast"/>
    <property type="evidence" value="ECO:0007669"/>
    <property type="project" value="UniProtKB-SubCell"/>
</dbReference>
<proteinExistence type="inferred from homology"/>
<evidence type="ECO:0000256" key="7">
    <source>
        <dbReference type="ARBA" id="ARBA00022605"/>
    </source>
</evidence>
<comment type="similarity">
    <text evidence="4">Belongs to the diaminopimelate epimerase family.</text>
</comment>
<dbReference type="SMART" id="SM00129">
    <property type="entry name" value="KISc"/>
    <property type="match status" value="1"/>
</dbReference>
<keyword evidence="7" id="KW-0028">Amino-acid biosynthesis</keyword>
<evidence type="ECO:0000256" key="15">
    <source>
        <dbReference type="ARBA" id="ARBA00034704"/>
    </source>
</evidence>
<dbReference type="GO" id="GO:0090307">
    <property type="term" value="P:mitotic spindle assembly"/>
    <property type="evidence" value="ECO:0007669"/>
    <property type="project" value="TreeGrafter"/>
</dbReference>
<keyword evidence="19" id="KW-0175">Coiled coil</keyword>
<dbReference type="NCBIfam" id="TIGR00652">
    <property type="entry name" value="DapF"/>
    <property type="match status" value="1"/>
</dbReference>
<dbReference type="PROSITE" id="PS00411">
    <property type="entry name" value="KINESIN_MOTOR_1"/>
    <property type="match status" value="1"/>
</dbReference>
<dbReference type="HAMAP" id="MF_00197">
    <property type="entry name" value="DAP_epimerase"/>
    <property type="match status" value="1"/>
</dbReference>
<name>A0AAP0QI38_9ROSI</name>
<dbReference type="Gene3D" id="3.10.310.10">
    <property type="entry name" value="Diaminopimelate Epimerase, Chain A, domain 1"/>
    <property type="match status" value="2"/>
</dbReference>
<comment type="subcellular location">
    <subcellularLocation>
        <location evidence="1">Cytoplasm</location>
        <location evidence="1">Cytoskeleton</location>
        <location evidence="1">Spindle</location>
    </subcellularLocation>
    <subcellularLocation>
        <location evidence="2">Plastid</location>
        <location evidence="2">Chloroplast</location>
    </subcellularLocation>
</comment>
<dbReference type="FunFam" id="3.10.310.10:FF:000009">
    <property type="entry name" value="Diaminopimelate epimerase chloroplastic"/>
    <property type="match status" value="1"/>
</dbReference>
<dbReference type="CDD" id="cd01364">
    <property type="entry name" value="KISc_BimC_Eg5"/>
    <property type="match status" value="1"/>
</dbReference>
<dbReference type="GO" id="GO:0008574">
    <property type="term" value="F:plus-end-directed microtubule motor activity"/>
    <property type="evidence" value="ECO:0007669"/>
    <property type="project" value="TreeGrafter"/>
</dbReference>
<dbReference type="InterPro" id="IPR047149">
    <property type="entry name" value="KIF11-like"/>
</dbReference>
<feature type="region of interest" description="Disordered" evidence="20">
    <location>
        <begin position="1"/>
        <end position="20"/>
    </location>
</feature>
<dbReference type="InterPro" id="IPR027417">
    <property type="entry name" value="P-loop_NTPase"/>
</dbReference>
<evidence type="ECO:0000256" key="18">
    <source>
        <dbReference type="PROSITE-ProRule" id="PRU00283"/>
    </source>
</evidence>
<feature type="region of interest" description="Disordered" evidence="20">
    <location>
        <begin position="368"/>
        <end position="405"/>
    </location>
</feature>
<evidence type="ECO:0000256" key="9">
    <source>
        <dbReference type="ARBA" id="ARBA00022741"/>
    </source>
</evidence>
<comment type="pathway">
    <text evidence="3">Amino-acid biosynthesis; L-lysine biosynthesis via DAP pathway; DL-2,6-diaminopimelate from LL-2,6-diaminopimelate: step 1/1.</text>
</comment>
<feature type="compositionally biased region" description="Basic and acidic residues" evidence="20">
    <location>
        <begin position="385"/>
        <end position="395"/>
    </location>
</feature>
<dbReference type="PROSITE" id="PS50067">
    <property type="entry name" value="KINESIN_MOTOR_2"/>
    <property type="match status" value="1"/>
</dbReference>
<comment type="similarity">
    <text evidence="15">Belongs to the TRAFAC class myosin-kinesin ATPase superfamily. Kinesin family. KIN-5/BimC subfamily.</text>
</comment>
<accession>A0AAP0QI38</accession>
<dbReference type="SUPFAM" id="SSF52540">
    <property type="entry name" value="P-loop containing nucleoside triphosphate hydrolases"/>
    <property type="match status" value="1"/>
</dbReference>
<protein>
    <recommendedName>
        <fullName evidence="5">diaminopimelate epimerase</fullName>
        <ecNumber evidence="5">5.1.1.7</ecNumber>
    </recommendedName>
</protein>
<feature type="binding site" evidence="18">
    <location>
        <begin position="496"/>
        <end position="503"/>
    </location>
    <ligand>
        <name>ATP</name>
        <dbReference type="ChEBI" id="CHEBI:30616"/>
    </ligand>
</feature>
<keyword evidence="6" id="KW-0963">Cytoplasm</keyword>
<evidence type="ECO:0000256" key="3">
    <source>
        <dbReference type="ARBA" id="ARBA00005196"/>
    </source>
</evidence>
<evidence type="ECO:0000256" key="5">
    <source>
        <dbReference type="ARBA" id="ARBA00013080"/>
    </source>
</evidence>
<evidence type="ECO:0000256" key="11">
    <source>
        <dbReference type="ARBA" id="ARBA00023154"/>
    </source>
</evidence>
<evidence type="ECO:0000256" key="10">
    <source>
        <dbReference type="ARBA" id="ARBA00022840"/>
    </source>
</evidence>
<dbReference type="FunFam" id="3.10.310.10:FF:000011">
    <property type="entry name" value="Diaminopimelate epimerase, chloroplastic"/>
    <property type="match status" value="1"/>
</dbReference>
<dbReference type="InterPro" id="IPR001752">
    <property type="entry name" value="Kinesin_motor_dom"/>
</dbReference>
<feature type="coiled-coil region" evidence="19">
    <location>
        <begin position="768"/>
        <end position="916"/>
    </location>
</feature>
<evidence type="ECO:0000256" key="12">
    <source>
        <dbReference type="ARBA" id="ARBA00023175"/>
    </source>
</evidence>
<dbReference type="InterPro" id="IPR047241">
    <property type="entry name" value="KIF11-like_kin_motor_dom"/>
</dbReference>
<dbReference type="PROSITE" id="PS01326">
    <property type="entry name" value="DAP_EPIMERASE"/>
    <property type="match status" value="1"/>
</dbReference>
<dbReference type="EMBL" id="JBCGBO010000006">
    <property type="protein sequence ID" value="KAK9193198.1"/>
    <property type="molecule type" value="Genomic_DNA"/>
</dbReference>
<dbReference type="GO" id="GO:0072686">
    <property type="term" value="C:mitotic spindle"/>
    <property type="evidence" value="ECO:0007669"/>
    <property type="project" value="TreeGrafter"/>
</dbReference>
<dbReference type="Pfam" id="PF01678">
    <property type="entry name" value="DAP_epimerase"/>
    <property type="match status" value="2"/>
</dbReference>
<evidence type="ECO:0000256" key="17">
    <source>
        <dbReference type="ARBA" id="ARBA00051712"/>
    </source>
</evidence>
<sequence length="1409" mass="157603">MAITTTRSLSVTPVTRRSATPINPLRSSSLSYSLTRPFGSNLTLKVPSFRVSASSMSSIHAPESASRTSFLDRRESGFLHFVKYHGLGNDFILVDNRNSTEPRISPEQAAKLCDRNFGIGADGVIFAMPGVNGTDYTMRIFNSDGSEPEMCGNGVRCFARFIAELENLNGKQSFTVHTGAGLIVPEIQDDGKVKVDMGEPILKASDVPTSLSANKDQSVVKSELDVDGVKWNVTCVSMGNPHCVTFGTKEGQNLKVDKLNLAEIGPKFEHHSVFPARTNTEFVEIISPSQLKMRVWERGAGATLACGTGACAVVVAAVLEGHAERRCTVDLPGGPLDIEWKEEDNHFGSLFNRAHQGMMMSLTPDQFRKVGTGLTPSPSPFLTPRPERRRPESRGSDWNSNRQDRDKEVNVQVLLRCRPLSDDEQKSNVPRVISCSEHKREVTVLQSVANKQIDRVFTFDKVFGPKAQQRSIYDQAIVPIVNEVLDGFNCTVFAYGQTGTGKTYTMEGGMRNKGGDLPAEAGVIPRAVRQIFDTLEAQNADYSMKVSFLELYNEDITDLLAQEDYSKSTEDKQKKPISLMEDGKGCVVVRGLEEEAVYSANDIYTILERGSAKRRTADTLLNKRSSRSHSVFSITVHIKEAAVGDEELIKCGKLNLVDLAGSENISRSGAREGRAREAGEINKSLLTLGRVINALVEHSAHIPYRDSKLTRLLRDSLGGKTKTCIIATISPSAHSLEETMSTLDYAYRAKNIKNKPEANQKMSKAVLLKDLYLEIERMKEDVRAARDKNGVYVPHERYAQEEAEKKARIEKIEQLENDLNLSEKEVDRFRELYLTEQEQKLDLESELKECKINLENRSKALLDLQENHMIALSTLKKKEFIISKLLCSEKSIIEQAKELRNELQNASEDITSLFSKLDQKDRMEAENQSLVLSFGSQLDQSLKGLHKTILGSVSQQQQQLRCMEEHAQSFLASKCDATHILESRIKRMSETYTAGLELLKELDNSMQKKASSDMEQISSKVSSQTMAVEQFLVTMVSEGKEVIEDIKNSLSQQKELLALSAQQQEEGLQRSWISSQEISKATMDFFNDIHRQASKLKTILEESQTEKSKELDNFKKTFKEEAAKEEKDALEKIAVILANLTSRKTAMVSKASSNIQDTNIQQNKRLQNEISSVQQVSTDARKELSKYIQNVESHFMEDTFSAAESRAIMENCLQDCSKTVDSSRQQWEYAQSYIRNLNTSSTAEIKSAIKENISANQTAHEEFKSACSSMDMDFGAKAGDIVVSVNDLLMRDHESKMEIDSITTICLDQLKFVQEKHSENLSTIRNQAEKCFTKDYMVDQHTSTTPKKRAITVPSLASIEEMRTPAFENLQVENISDNNRSKLGHHESKIPQLLHMAASPNRTPFSDVN</sequence>
<keyword evidence="11" id="KW-0457">Lysine biosynthesis</keyword>
<dbReference type="EC" id="5.1.1.7" evidence="5"/>
<dbReference type="SUPFAM" id="SSF54506">
    <property type="entry name" value="Diaminopimelate epimerase-like"/>
    <property type="match status" value="2"/>
</dbReference>
<evidence type="ECO:0000256" key="19">
    <source>
        <dbReference type="SAM" id="Coils"/>
    </source>
</evidence>
<evidence type="ECO:0000256" key="14">
    <source>
        <dbReference type="ARBA" id="ARBA00023235"/>
    </source>
</evidence>
<evidence type="ECO:0000256" key="20">
    <source>
        <dbReference type="SAM" id="MobiDB-lite"/>
    </source>
</evidence>
<dbReference type="Gene3D" id="3.40.850.10">
    <property type="entry name" value="Kinesin motor domain"/>
    <property type="match status" value="1"/>
</dbReference>
<keyword evidence="10 18" id="KW-0067">ATP-binding</keyword>
<comment type="catalytic activity">
    <reaction evidence="17">
        <text>(2S,6S)-2,6-diaminopimelate = meso-2,6-diaminopimelate</text>
        <dbReference type="Rhea" id="RHEA:15393"/>
        <dbReference type="ChEBI" id="CHEBI:57609"/>
        <dbReference type="ChEBI" id="CHEBI:57791"/>
        <dbReference type="EC" id="5.1.1.7"/>
    </reaction>
</comment>
<dbReference type="GO" id="GO:0005876">
    <property type="term" value="C:spindle microtubule"/>
    <property type="evidence" value="ECO:0007669"/>
    <property type="project" value="TreeGrafter"/>
</dbReference>
<gene>
    <name evidence="22" type="ORF">WN944_003895</name>
</gene>
<dbReference type="PANTHER" id="PTHR47970:SF32">
    <property type="entry name" value="KINESIN-LIKE PROTEIN KIN-5B"/>
    <property type="match status" value="1"/>
</dbReference>
<dbReference type="GO" id="GO:0005524">
    <property type="term" value="F:ATP binding"/>
    <property type="evidence" value="ECO:0007669"/>
    <property type="project" value="UniProtKB-UniRule"/>
</dbReference>
<evidence type="ECO:0000256" key="4">
    <source>
        <dbReference type="ARBA" id="ARBA00010219"/>
    </source>
</evidence>
<keyword evidence="23" id="KW-1185">Reference proteome</keyword>
<dbReference type="InterPro" id="IPR036961">
    <property type="entry name" value="Kinesin_motor_dom_sf"/>
</dbReference>
<dbReference type="PRINTS" id="PR00380">
    <property type="entry name" value="KINESINHEAVY"/>
</dbReference>
<keyword evidence="13" id="KW-0206">Cytoskeleton</keyword>
<evidence type="ECO:0000313" key="23">
    <source>
        <dbReference type="Proteomes" id="UP001428341"/>
    </source>
</evidence>
<evidence type="ECO:0000256" key="16">
    <source>
        <dbReference type="ARBA" id="ARBA00046159"/>
    </source>
</evidence>
<dbReference type="GO" id="GO:0007018">
    <property type="term" value="P:microtubule-based movement"/>
    <property type="evidence" value="ECO:0007669"/>
    <property type="project" value="InterPro"/>
</dbReference>
<dbReference type="InterPro" id="IPR018510">
    <property type="entry name" value="DAP_epimerase_AS"/>
</dbReference>
<dbReference type="InterPro" id="IPR001653">
    <property type="entry name" value="DAP_epimerase_DapF"/>
</dbReference>
<comment type="function">
    <text evidence="16">Responsible for microtubule translocation. May be important for the organization of phragmoplast-specific arrays of microtubules. Plays an essential role in stabilizing the mitotic spindle. Required during mitotic cytokinesis.</text>
</comment>
<dbReference type="Pfam" id="PF00225">
    <property type="entry name" value="Kinesin"/>
    <property type="match status" value="1"/>
</dbReference>